<comment type="similarity">
    <text evidence="2">Belongs to the actin-binding proteins ADF family. Twinfilin subfamily.</text>
</comment>
<keyword evidence="3" id="KW-0963">Cytoplasm</keyword>
<feature type="domain" description="ADF-H" evidence="9">
    <location>
        <begin position="6"/>
        <end position="136"/>
    </location>
</feature>
<evidence type="ECO:0000259" key="9">
    <source>
        <dbReference type="PROSITE" id="PS51263"/>
    </source>
</evidence>
<dbReference type="PANTHER" id="PTHR13759">
    <property type="entry name" value="TWINFILIN"/>
    <property type="match status" value="1"/>
</dbReference>
<evidence type="ECO:0000256" key="6">
    <source>
        <dbReference type="ARBA" id="ARBA00023212"/>
    </source>
</evidence>
<dbReference type="PANTHER" id="PTHR13759:SF1">
    <property type="entry name" value="TWINFILIN"/>
    <property type="match status" value="1"/>
</dbReference>
<dbReference type="GO" id="GO:0051015">
    <property type="term" value="F:actin filament binding"/>
    <property type="evidence" value="ECO:0007669"/>
    <property type="project" value="TreeGrafter"/>
</dbReference>
<dbReference type="InterPro" id="IPR029006">
    <property type="entry name" value="ADF-H/Gelsolin-like_dom_sf"/>
</dbReference>
<keyword evidence="4" id="KW-0677">Repeat</keyword>
<dbReference type="GO" id="GO:0005884">
    <property type="term" value="C:actin filament"/>
    <property type="evidence" value="ECO:0007669"/>
    <property type="project" value="TreeGrafter"/>
</dbReference>
<organism evidence="10 11">
    <name type="scientific">Phlebiopsis gigantea (strain 11061_1 CR5-6)</name>
    <name type="common">White-rot fungus</name>
    <name type="synonym">Peniophora gigantea</name>
    <dbReference type="NCBI Taxonomy" id="745531"/>
    <lineage>
        <taxon>Eukaryota</taxon>
        <taxon>Fungi</taxon>
        <taxon>Dikarya</taxon>
        <taxon>Basidiomycota</taxon>
        <taxon>Agaricomycotina</taxon>
        <taxon>Agaricomycetes</taxon>
        <taxon>Polyporales</taxon>
        <taxon>Phanerochaetaceae</taxon>
        <taxon>Phlebiopsis</taxon>
    </lineage>
</organism>
<dbReference type="HOGENOM" id="CLU_031995_0_1_1"/>
<feature type="region of interest" description="Disordered" evidence="8">
    <location>
        <begin position="300"/>
        <end position="345"/>
    </location>
</feature>
<dbReference type="CDD" id="cd11285">
    <property type="entry name" value="ADF_Twf-N_like"/>
    <property type="match status" value="1"/>
</dbReference>
<dbReference type="GO" id="GO:0051016">
    <property type="term" value="P:barbed-end actin filament capping"/>
    <property type="evidence" value="ECO:0007669"/>
    <property type="project" value="TreeGrafter"/>
</dbReference>
<dbReference type="GO" id="GO:0030042">
    <property type="term" value="P:actin filament depolymerization"/>
    <property type="evidence" value="ECO:0007669"/>
    <property type="project" value="TreeGrafter"/>
</dbReference>
<dbReference type="SMART" id="SM00102">
    <property type="entry name" value="ADF"/>
    <property type="match status" value="2"/>
</dbReference>
<dbReference type="EMBL" id="KN840484">
    <property type="protein sequence ID" value="KIP08147.1"/>
    <property type="molecule type" value="Genomic_DNA"/>
</dbReference>
<dbReference type="GO" id="GO:0003785">
    <property type="term" value="F:actin monomer binding"/>
    <property type="evidence" value="ECO:0007669"/>
    <property type="project" value="TreeGrafter"/>
</dbReference>
<evidence type="ECO:0000256" key="8">
    <source>
        <dbReference type="SAM" id="MobiDB-lite"/>
    </source>
</evidence>
<keyword evidence="11" id="KW-1185">Reference proteome</keyword>
<keyword evidence="6" id="KW-0206">Cytoskeleton</keyword>
<dbReference type="SUPFAM" id="SSF55753">
    <property type="entry name" value="Actin depolymerizing proteins"/>
    <property type="match status" value="2"/>
</dbReference>
<evidence type="ECO:0000256" key="7">
    <source>
        <dbReference type="ARBA" id="ARBA00038532"/>
    </source>
</evidence>
<dbReference type="Gene3D" id="3.40.20.10">
    <property type="entry name" value="Severin"/>
    <property type="match status" value="2"/>
</dbReference>
<dbReference type="Pfam" id="PF00241">
    <property type="entry name" value="Cofilin_ADF"/>
    <property type="match status" value="2"/>
</dbReference>
<dbReference type="AlphaFoldDB" id="A0A0C3S9B3"/>
<accession>A0A0C3S9B3</accession>
<protein>
    <recommendedName>
        <fullName evidence="9">ADF-H domain-containing protein</fullName>
    </recommendedName>
</protein>
<evidence type="ECO:0000256" key="1">
    <source>
        <dbReference type="ARBA" id="ARBA00004245"/>
    </source>
</evidence>
<evidence type="ECO:0000313" key="10">
    <source>
        <dbReference type="EMBL" id="KIP08147.1"/>
    </source>
</evidence>
<evidence type="ECO:0000256" key="2">
    <source>
        <dbReference type="ARBA" id="ARBA00009557"/>
    </source>
</evidence>
<name>A0A0C3S9B3_PHLG1</name>
<dbReference type="FunFam" id="3.40.20.10:FF:000042">
    <property type="entry name" value="Actin depolymerizing protein"/>
    <property type="match status" value="1"/>
</dbReference>
<reference evidence="10 11" key="1">
    <citation type="journal article" date="2014" name="PLoS Genet.">
        <title>Analysis of the Phlebiopsis gigantea genome, transcriptome and secretome provides insight into its pioneer colonization strategies of wood.</title>
        <authorList>
            <person name="Hori C."/>
            <person name="Ishida T."/>
            <person name="Igarashi K."/>
            <person name="Samejima M."/>
            <person name="Suzuki H."/>
            <person name="Master E."/>
            <person name="Ferreira P."/>
            <person name="Ruiz-Duenas F.J."/>
            <person name="Held B."/>
            <person name="Canessa P."/>
            <person name="Larrondo L.F."/>
            <person name="Schmoll M."/>
            <person name="Druzhinina I.S."/>
            <person name="Kubicek C.P."/>
            <person name="Gaskell J.A."/>
            <person name="Kersten P."/>
            <person name="St John F."/>
            <person name="Glasner J."/>
            <person name="Sabat G."/>
            <person name="Splinter BonDurant S."/>
            <person name="Syed K."/>
            <person name="Yadav J."/>
            <person name="Mgbeahuruike A.C."/>
            <person name="Kovalchuk A."/>
            <person name="Asiegbu F.O."/>
            <person name="Lackner G."/>
            <person name="Hoffmeister D."/>
            <person name="Rencoret J."/>
            <person name="Gutierrez A."/>
            <person name="Sun H."/>
            <person name="Lindquist E."/>
            <person name="Barry K."/>
            <person name="Riley R."/>
            <person name="Grigoriev I.V."/>
            <person name="Henrissat B."/>
            <person name="Kues U."/>
            <person name="Berka R.M."/>
            <person name="Martinez A.T."/>
            <person name="Covert S.F."/>
            <person name="Blanchette R.A."/>
            <person name="Cullen D."/>
        </authorList>
    </citation>
    <scope>NUCLEOTIDE SEQUENCE [LARGE SCALE GENOMIC DNA]</scope>
    <source>
        <strain evidence="10 11">11061_1 CR5-6</strain>
    </source>
</reference>
<dbReference type="OrthoDB" id="10006997at2759"/>
<dbReference type="PROSITE" id="PS51263">
    <property type="entry name" value="ADF_H"/>
    <property type="match status" value="2"/>
</dbReference>
<evidence type="ECO:0000256" key="5">
    <source>
        <dbReference type="ARBA" id="ARBA00023203"/>
    </source>
</evidence>
<comment type="subunit">
    <text evidence="7">Interacts with G-actin; ADP-actin form.</text>
</comment>
<keyword evidence="5" id="KW-0009">Actin-binding</keyword>
<gene>
    <name evidence="10" type="ORF">PHLGIDRAFT_88572</name>
</gene>
<sequence>MSATSGISVSPELSAAFAGAVSSRSVRFLKISIRDESLILDQSVPPSGSLSEDLDKLPDLLESSVPAYVLARLDDPPTEWMSIFYVPEDAKIRDKMLYASSRNSLTKALGSAPFTDSIYATSKADVNAKAYASHRASLAAPKPMTAREKEMEEIKAAESRSATYDGSRARKSHVGKIGFTWSPEVEQAVKELGESDEGRVIILSIDPPTESLVLTAQESYTPESGVGSALPKSDPAYAFCAWPRVDSRRTIAFIYSCPSGSPIKHRMLYSSGMMLFYHQAKALLQPPSATLLQRKIETTDPQELNGPFMREYLESEDAPKNTQEQPDVLRPQAQFARPKGPARKR</sequence>
<dbReference type="GO" id="GO:0005737">
    <property type="term" value="C:cytoplasm"/>
    <property type="evidence" value="ECO:0007669"/>
    <property type="project" value="TreeGrafter"/>
</dbReference>
<dbReference type="STRING" id="745531.A0A0C3S9B3"/>
<dbReference type="InterPro" id="IPR028458">
    <property type="entry name" value="Twinfilin"/>
</dbReference>
<dbReference type="InterPro" id="IPR002108">
    <property type="entry name" value="ADF-H"/>
</dbReference>
<proteinExistence type="inferred from homology"/>
<evidence type="ECO:0000313" key="11">
    <source>
        <dbReference type="Proteomes" id="UP000053257"/>
    </source>
</evidence>
<evidence type="ECO:0000256" key="3">
    <source>
        <dbReference type="ARBA" id="ARBA00022490"/>
    </source>
</evidence>
<comment type="subcellular location">
    <subcellularLocation>
        <location evidence="1">Cytoplasm</location>
        <location evidence="1">Cytoskeleton</location>
    </subcellularLocation>
</comment>
<feature type="domain" description="ADF-H" evidence="9">
    <location>
        <begin position="176"/>
        <end position="314"/>
    </location>
</feature>
<dbReference type="Proteomes" id="UP000053257">
    <property type="component" value="Unassembled WGS sequence"/>
</dbReference>
<evidence type="ECO:0000256" key="4">
    <source>
        <dbReference type="ARBA" id="ARBA00022737"/>
    </source>
</evidence>